<proteinExistence type="predicted"/>
<gene>
    <name evidence="1" type="ORF">M9H77_02338</name>
</gene>
<comment type="caution">
    <text evidence="1">The sequence shown here is derived from an EMBL/GenBank/DDBJ whole genome shotgun (WGS) entry which is preliminary data.</text>
</comment>
<name>A0ACC0C864_CATRO</name>
<organism evidence="1 2">
    <name type="scientific">Catharanthus roseus</name>
    <name type="common">Madagascar periwinkle</name>
    <name type="synonym">Vinca rosea</name>
    <dbReference type="NCBI Taxonomy" id="4058"/>
    <lineage>
        <taxon>Eukaryota</taxon>
        <taxon>Viridiplantae</taxon>
        <taxon>Streptophyta</taxon>
        <taxon>Embryophyta</taxon>
        <taxon>Tracheophyta</taxon>
        <taxon>Spermatophyta</taxon>
        <taxon>Magnoliopsida</taxon>
        <taxon>eudicotyledons</taxon>
        <taxon>Gunneridae</taxon>
        <taxon>Pentapetalae</taxon>
        <taxon>asterids</taxon>
        <taxon>lamiids</taxon>
        <taxon>Gentianales</taxon>
        <taxon>Apocynaceae</taxon>
        <taxon>Rauvolfioideae</taxon>
        <taxon>Vinceae</taxon>
        <taxon>Catharanthinae</taxon>
        <taxon>Catharanthus</taxon>
    </lineage>
</organism>
<evidence type="ECO:0000313" key="1">
    <source>
        <dbReference type="EMBL" id="KAI5681111.1"/>
    </source>
</evidence>
<evidence type="ECO:0000313" key="2">
    <source>
        <dbReference type="Proteomes" id="UP001060085"/>
    </source>
</evidence>
<dbReference type="Proteomes" id="UP001060085">
    <property type="component" value="Linkage Group LG01"/>
</dbReference>
<accession>A0ACC0C864</accession>
<protein>
    <submittedName>
        <fullName evidence="1">Uncharacterized protein</fullName>
    </submittedName>
</protein>
<reference evidence="2" key="1">
    <citation type="journal article" date="2023" name="Nat. Plants">
        <title>Single-cell RNA sequencing provides a high-resolution roadmap for understanding the multicellular compartmentation of specialized metabolism.</title>
        <authorList>
            <person name="Sun S."/>
            <person name="Shen X."/>
            <person name="Li Y."/>
            <person name="Li Y."/>
            <person name="Wang S."/>
            <person name="Li R."/>
            <person name="Zhang H."/>
            <person name="Shen G."/>
            <person name="Guo B."/>
            <person name="Wei J."/>
            <person name="Xu J."/>
            <person name="St-Pierre B."/>
            <person name="Chen S."/>
            <person name="Sun C."/>
        </authorList>
    </citation>
    <scope>NUCLEOTIDE SEQUENCE [LARGE SCALE GENOMIC DNA]</scope>
</reference>
<sequence length="120" mass="13995">MPGRPKKKKRLGQDDMPKNTYPIQKLPRKGNMTMTCNLISNKIITQEHALFQMDLYWSSYYKCSSSSRTSISNYYEPRKSICKPAKYDEEKTDRDHLPTFIEDTNSIIKPSYGSHQQGTH</sequence>
<dbReference type="EMBL" id="CM044701">
    <property type="protein sequence ID" value="KAI5681111.1"/>
    <property type="molecule type" value="Genomic_DNA"/>
</dbReference>
<keyword evidence="2" id="KW-1185">Reference proteome</keyword>